<dbReference type="GO" id="GO:0001222">
    <property type="term" value="F:transcription corepressor binding"/>
    <property type="evidence" value="ECO:0007669"/>
    <property type="project" value="TreeGrafter"/>
</dbReference>
<dbReference type="GO" id="GO:0032922">
    <property type="term" value="P:circadian regulation of gene expression"/>
    <property type="evidence" value="ECO:0007669"/>
    <property type="project" value="TreeGrafter"/>
</dbReference>
<dbReference type="Gene3D" id="3.30.450.20">
    <property type="entry name" value="PAS domain"/>
    <property type="match status" value="2"/>
</dbReference>
<feature type="non-terminal residue" evidence="9">
    <location>
        <position position="1"/>
    </location>
</feature>
<evidence type="ECO:0000256" key="3">
    <source>
        <dbReference type="ARBA" id="ARBA00022737"/>
    </source>
</evidence>
<evidence type="ECO:0000256" key="4">
    <source>
        <dbReference type="ARBA" id="ARBA00023108"/>
    </source>
</evidence>
<dbReference type="PANTHER" id="PTHR11269:SF16">
    <property type="entry name" value="PERIOD CIRCADIAN PROTEIN"/>
    <property type="match status" value="1"/>
</dbReference>
<feature type="compositionally biased region" description="Polar residues" evidence="7">
    <location>
        <begin position="350"/>
        <end position="359"/>
    </location>
</feature>
<dbReference type="Gene3D" id="1.20.5.770">
    <property type="entry name" value="Single helix bin"/>
    <property type="match status" value="1"/>
</dbReference>
<dbReference type="GO" id="GO:0000976">
    <property type="term" value="F:transcription cis-regulatory region binding"/>
    <property type="evidence" value="ECO:0007669"/>
    <property type="project" value="TreeGrafter"/>
</dbReference>
<keyword evidence="5" id="KW-0539">Nucleus</keyword>
<comment type="subcellular location">
    <subcellularLocation>
        <location evidence="1">Nucleus</location>
    </subcellularLocation>
</comment>
<dbReference type="Pfam" id="PF14598">
    <property type="entry name" value="PAS_11"/>
    <property type="match status" value="1"/>
</dbReference>
<dbReference type="PROSITE" id="PS50112">
    <property type="entry name" value="PAS"/>
    <property type="match status" value="1"/>
</dbReference>
<dbReference type="SMART" id="SM00091">
    <property type="entry name" value="PAS"/>
    <property type="match status" value="1"/>
</dbReference>
<dbReference type="GO" id="GO:0005737">
    <property type="term" value="C:cytoplasm"/>
    <property type="evidence" value="ECO:0007669"/>
    <property type="project" value="TreeGrafter"/>
</dbReference>
<dbReference type="SUPFAM" id="SSF55785">
    <property type="entry name" value="PYP-like sensor domain (PAS domain)"/>
    <property type="match status" value="1"/>
</dbReference>
<protein>
    <recommendedName>
        <fullName evidence="6">Period circadian protein</fullName>
    </recommendedName>
</protein>
<evidence type="ECO:0000256" key="2">
    <source>
        <dbReference type="ARBA" id="ARBA00022553"/>
    </source>
</evidence>
<reference evidence="9" key="2">
    <citation type="submission" date="2012-03" db="EMBL/GenBank/DDBJ databases">
        <title>Assembling the Tree of Life Lepidoptera.</title>
        <authorList>
            <consortium name="LepTree.net"/>
            <person name="Regier J.C."/>
        </authorList>
    </citation>
    <scope>NUCLEOTIDE SEQUENCE</scope>
</reference>
<dbReference type="GO" id="GO:0000122">
    <property type="term" value="P:negative regulation of transcription by RNA polymerase II"/>
    <property type="evidence" value="ECO:0007669"/>
    <property type="project" value="TreeGrafter"/>
</dbReference>
<feature type="non-terminal residue" evidence="9">
    <location>
        <position position="359"/>
    </location>
</feature>
<dbReference type="InterPro" id="IPR050760">
    <property type="entry name" value="Period_circadian_regulator"/>
</dbReference>
<dbReference type="PANTHER" id="PTHR11269">
    <property type="entry name" value="PERIOD CIRCADIAN PROTEIN"/>
    <property type="match status" value="1"/>
</dbReference>
<evidence type="ECO:0000256" key="7">
    <source>
        <dbReference type="SAM" id="MobiDB-lite"/>
    </source>
</evidence>
<keyword evidence="4" id="KW-0090">Biological rhythms</keyword>
<keyword evidence="2" id="KW-0597">Phosphoprotein</keyword>
<dbReference type="GO" id="GO:0005634">
    <property type="term" value="C:nucleus"/>
    <property type="evidence" value="ECO:0007669"/>
    <property type="project" value="UniProtKB-SubCell"/>
</dbReference>
<reference evidence="9" key="1">
    <citation type="journal article" date="2012" name="Syst. Entomol.">
        <title>A molecular phylogeny for the pyraloid moths (Lepidoptera: Pyraloidea) and its implications for higher-level classification.</title>
        <authorList>
            <person name="Regier J.C."/>
            <person name="Mitter C."/>
            <person name="Solis M.A."/>
            <person name="Hayden J.E."/>
            <person name="Landry B."/>
            <person name="Nuss M."/>
            <person name="Simonsen T.J."/>
            <person name="Yen S.-H."/>
            <person name="Zwick A."/>
            <person name="Cummings M.P."/>
        </authorList>
    </citation>
    <scope>NUCLEOTIDE SEQUENCE</scope>
</reference>
<keyword evidence="3" id="KW-0677">Repeat</keyword>
<feature type="region of interest" description="Disordered" evidence="7">
    <location>
        <begin position="216"/>
        <end position="243"/>
    </location>
</feature>
<accession>L7QVV7</accession>
<feature type="region of interest" description="Disordered" evidence="7">
    <location>
        <begin position="338"/>
        <end position="359"/>
    </location>
</feature>
<evidence type="ECO:0000313" key="9">
    <source>
        <dbReference type="EMBL" id="AGB87401.1"/>
    </source>
</evidence>
<evidence type="ECO:0000256" key="6">
    <source>
        <dbReference type="ARBA" id="ARBA00040849"/>
    </source>
</evidence>
<dbReference type="GO" id="GO:0043153">
    <property type="term" value="P:entrainment of circadian clock by photoperiod"/>
    <property type="evidence" value="ECO:0007669"/>
    <property type="project" value="TreeGrafter"/>
</dbReference>
<dbReference type="InterPro" id="IPR000014">
    <property type="entry name" value="PAS"/>
</dbReference>
<dbReference type="InterPro" id="IPR035965">
    <property type="entry name" value="PAS-like_dom_sf"/>
</dbReference>
<dbReference type="CDD" id="cd00130">
    <property type="entry name" value="PAS"/>
    <property type="match status" value="1"/>
</dbReference>
<name>L7QVV7_9NEOP</name>
<sequence length="359" mass="41137">IGRSFLDFVHPTDRNTLATHIANGFAMPKPTDELVQKESESTMFCRIRRYRSLSGGFGVKERAVTHMPFLLKLSFKNINDEEEKVLYLLIKASSFLSAFKVPNEQVLKAVPFVIRHNAKGNIEHIDSESVPYLGFLPQELVNKDALQLYHPDDLEYLKEVYETIVKNGSMSRSKPIRIKTQNGDYVKVEVEWTSFINPWPKKLEFVTGKLFVTEGPPNPDVFQTPPAKKPMNKHDEDESEEESARQHIKRIMSMIVTSPSDLAKNKMSKRCQNLTSFMDSLLEEEPKSFDDLSLEIQDADNAYCRKGVQKLYNDMPDFPDVYQHQESEIIKNERDSVMLGGLSPHHDYNSKSSTETLLS</sequence>
<evidence type="ECO:0000259" key="8">
    <source>
        <dbReference type="PROSITE" id="PS50112"/>
    </source>
</evidence>
<organism evidence="9">
    <name type="scientific">Schreckensteinia sp. Sktn</name>
    <dbReference type="NCBI Taxonomy" id="1181380"/>
    <lineage>
        <taxon>Eukaryota</taxon>
        <taxon>Metazoa</taxon>
        <taxon>Ecdysozoa</taxon>
        <taxon>Arthropoda</taxon>
        <taxon>Hexapoda</taxon>
        <taxon>Insecta</taxon>
        <taxon>Pterygota</taxon>
        <taxon>Neoptera</taxon>
        <taxon>Endopterygota</taxon>
        <taxon>Lepidoptera</taxon>
        <taxon>Glossata</taxon>
        <taxon>Ditrysia</taxon>
        <taxon>Schreckensteinioidea</taxon>
        <taxon>Schreckensteiniidae</taxon>
        <taxon>Schreckensteinia</taxon>
    </lineage>
</organism>
<evidence type="ECO:0000256" key="5">
    <source>
        <dbReference type="ARBA" id="ARBA00023242"/>
    </source>
</evidence>
<feature type="domain" description="PAS" evidence="8">
    <location>
        <begin position="113"/>
        <end position="168"/>
    </location>
</feature>
<dbReference type="AlphaFoldDB" id="L7QVV7"/>
<proteinExistence type="evidence at transcript level"/>
<evidence type="ECO:0000256" key="1">
    <source>
        <dbReference type="ARBA" id="ARBA00004123"/>
    </source>
</evidence>
<dbReference type="EMBL" id="JQ785591">
    <property type="protein sequence ID" value="AGB87401.1"/>
    <property type="molecule type" value="mRNA"/>
</dbReference>